<evidence type="ECO:0000256" key="1">
    <source>
        <dbReference type="ARBA" id="ARBA00022487"/>
    </source>
</evidence>
<evidence type="ECO:0000256" key="2">
    <source>
        <dbReference type="ARBA" id="ARBA00022729"/>
    </source>
</evidence>
<dbReference type="InterPro" id="IPR054579">
    <property type="entry name" value="GCE-like_dom"/>
</dbReference>
<evidence type="ECO:0000259" key="5">
    <source>
        <dbReference type="Pfam" id="PF22244"/>
    </source>
</evidence>
<dbReference type="GO" id="GO:0052689">
    <property type="term" value="F:carboxylic ester hydrolase activity"/>
    <property type="evidence" value="ECO:0007669"/>
    <property type="project" value="UniProtKB-KW"/>
</dbReference>
<accession>A0A517SMJ1</accession>
<evidence type="ECO:0000313" key="6">
    <source>
        <dbReference type="EMBL" id="QDT57343.1"/>
    </source>
</evidence>
<dbReference type="RefSeq" id="WP_145034696.1">
    <property type="nucleotide sequence ID" value="NZ_CP036271.1"/>
</dbReference>
<dbReference type="OrthoDB" id="9809261at2"/>
<sequence length="430" mass="47075" precursor="true">MTPLRAFVALTLLAATASAQNTKGFNYDEDKVPAYTLPDPLTCLDGSKVTTVEQWKSKRRPELLKLFAELEYGKTPAGAFPGMTFTVANVDENALGGKAVRKEVVVNFTGKAGDPTMTILLFTPKTKAKAPCFLGLNFKGNHATHPDAGITLNTNWMRSAPKGDPSVKDHRATEASRGVAASRWPFEMAIDRGYAVATIYYGDIDPDVDDGFQNGVHPLFYKAGQTKPAVDEWGSIGAWAWGLSRALDYLETDPQIDAKRVAVLGHSRLGKTSLWAGAQDERFALVISNDSGACGAALSKRIFGETWKRINDSFPHWLCDNALQFNDKEAELPFDQHELIALMAPRPVYVASATEDQWADPHGEYLAALNTGPVYQLFGLTGLGTDSEALPPADSAVQKGHIGYHLRTGKHDINAYDWEQYLNFADKHLK</sequence>
<evidence type="ECO:0000313" key="7">
    <source>
        <dbReference type="Proteomes" id="UP000315700"/>
    </source>
</evidence>
<dbReference type="KEGG" id="ccos:Pan44_54110"/>
<keyword evidence="2 4" id="KW-0732">Signal</keyword>
<keyword evidence="1" id="KW-0719">Serine esterase</keyword>
<dbReference type="Gene3D" id="3.40.50.1820">
    <property type="entry name" value="alpha/beta hydrolase"/>
    <property type="match status" value="1"/>
</dbReference>
<dbReference type="SUPFAM" id="SSF53474">
    <property type="entry name" value="alpha/beta-Hydrolases"/>
    <property type="match status" value="1"/>
</dbReference>
<protein>
    <recommendedName>
        <fullName evidence="5">4-O-methyl-glucuronoyl methylesterase-like domain-containing protein</fullName>
    </recommendedName>
</protein>
<dbReference type="EMBL" id="CP036271">
    <property type="protein sequence ID" value="QDT57343.1"/>
    <property type="molecule type" value="Genomic_DNA"/>
</dbReference>
<dbReference type="AlphaFoldDB" id="A0A517SMJ1"/>
<keyword evidence="3" id="KW-0378">Hydrolase</keyword>
<gene>
    <name evidence="6" type="ORF">Pan44_54110</name>
</gene>
<dbReference type="InParanoid" id="A0A517SMJ1"/>
<name>A0A517SMJ1_9PLAN</name>
<dbReference type="Proteomes" id="UP000315700">
    <property type="component" value="Chromosome"/>
</dbReference>
<evidence type="ECO:0000256" key="3">
    <source>
        <dbReference type="ARBA" id="ARBA00022801"/>
    </source>
</evidence>
<reference evidence="6 7" key="1">
    <citation type="submission" date="2019-02" db="EMBL/GenBank/DDBJ databases">
        <title>Deep-cultivation of Planctomycetes and their phenomic and genomic characterization uncovers novel biology.</title>
        <authorList>
            <person name="Wiegand S."/>
            <person name="Jogler M."/>
            <person name="Boedeker C."/>
            <person name="Pinto D."/>
            <person name="Vollmers J."/>
            <person name="Rivas-Marin E."/>
            <person name="Kohn T."/>
            <person name="Peeters S.H."/>
            <person name="Heuer A."/>
            <person name="Rast P."/>
            <person name="Oberbeckmann S."/>
            <person name="Bunk B."/>
            <person name="Jeske O."/>
            <person name="Meyerdierks A."/>
            <person name="Storesund J.E."/>
            <person name="Kallscheuer N."/>
            <person name="Luecker S."/>
            <person name="Lage O.M."/>
            <person name="Pohl T."/>
            <person name="Merkel B.J."/>
            <person name="Hornburger P."/>
            <person name="Mueller R.-W."/>
            <person name="Bruemmer F."/>
            <person name="Labrenz M."/>
            <person name="Spormann A.M."/>
            <person name="Op den Camp H."/>
            <person name="Overmann J."/>
            <person name="Amann R."/>
            <person name="Jetten M.S.M."/>
            <person name="Mascher T."/>
            <person name="Medema M.H."/>
            <person name="Devos D.P."/>
            <person name="Kaster A.-K."/>
            <person name="Ovreas L."/>
            <person name="Rohde M."/>
            <person name="Galperin M.Y."/>
            <person name="Jogler C."/>
        </authorList>
    </citation>
    <scope>NUCLEOTIDE SEQUENCE [LARGE SCALE GENOMIC DNA]</scope>
    <source>
        <strain evidence="6 7">Pan44</strain>
    </source>
</reference>
<keyword evidence="7" id="KW-1185">Reference proteome</keyword>
<dbReference type="InterPro" id="IPR029058">
    <property type="entry name" value="AB_hydrolase_fold"/>
</dbReference>
<proteinExistence type="predicted"/>
<feature type="signal peptide" evidence="4">
    <location>
        <begin position="1"/>
        <end position="19"/>
    </location>
</feature>
<evidence type="ECO:0000256" key="4">
    <source>
        <dbReference type="SAM" id="SignalP"/>
    </source>
</evidence>
<feature type="domain" description="4-O-methyl-glucuronoyl methylesterase-like" evidence="5">
    <location>
        <begin position="231"/>
        <end position="379"/>
    </location>
</feature>
<feature type="chain" id="PRO_5021836937" description="4-O-methyl-glucuronoyl methylesterase-like domain-containing protein" evidence="4">
    <location>
        <begin position="20"/>
        <end position="430"/>
    </location>
</feature>
<organism evidence="6 7">
    <name type="scientific">Caulifigura coniformis</name>
    <dbReference type="NCBI Taxonomy" id="2527983"/>
    <lineage>
        <taxon>Bacteria</taxon>
        <taxon>Pseudomonadati</taxon>
        <taxon>Planctomycetota</taxon>
        <taxon>Planctomycetia</taxon>
        <taxon>Planctomycetales</taxon>
        <taxon>Planctomycetaceae</taxon>
        <taxon>Caulifigura</taxon>
    </lineage>
</organism>
<dbReference type="Pfam" id="PF22244">
    <property type="entry name" value="GCE_fung"/>
    <property type="match status" value="1"/>
</dbReference>